<dbReference type="PANTHER" id="PTHR48125">
    <property type="entry name" value="LP07818P1"/>
    <property type="match status" value="1"/>
</dbReference>
<feature type="compositionally biased region" description="Polar residues" evidence="1">
    <location>
        <begin position="1034"/>
        <end position="1061"/>
    </location>
</feature>
<evidence type="ECO:0000313" key="2">
    <source>
        <dbReference type="EMBL" id="UJO21143.1"/>
    </source>
</evidence>
<feature type="compositionally biased region" description="Low complexity" evidence="1">
    <location>
        <begin position="326"/>
        <end position="335"/>
    </location>
</feature>
<protein>
    <submittedName>
        <fullName evidence="2">Uncharacterized protein</fullName>
    </submittedName>
</protein>
<feature type="compositionally biased region" description="Polar residues" evidence="1">
    <location>
        <begin position="803"/>
        <end position="815"/>
    </location>
</feature>
<dbReference type="PANTHER" id="PTHR48125:SF12">
    <property type="entry name" value="AT HOOK TRANSCRIPTION FACTOR FAMILY-RELATED"/>
    <property type="match status" value="1"/>
</dbReference>
<feature type="compositionally biased region" description="Low complexity" evidence="1">
    <location>
        <begin position="758"/>
        <end position="776"/>
    </location>
</feature>
<feature type="region of interest" description="Disordered" evidence="1">
    <location>
        <begin position="360"/>
        <end position="610"/>
    </location>
</feature>
<feature type="compositionally biased region" description="Basic and acidic residues" evidence="1">
    <location>
        <begin position="1092"/>
        <end position="1104"/>
    </location>
</feature>
<feature type="compositionally biased region" description="Low complexity" evidence="1">
    <location>
        <begin position="676"/>
        <end position="702"/>
    </location>
</feature>
<feature type="compositionally biased region" description="Basic and acidic residues" evidence="1">
    <location>
        <begin position="443"/>
        <end position="462"/>
    </location>
</feature>
<name>A0A9Q8UST8_PASFU</name>
<feature type="compositionally biased region" description="Polar residues" evidence="1">
    <location>
        <begin position="164"/>
        <end position="173"/>
    </location>
</feature>
<feature type="region of interest" description="Disordered" evidence="1">
    <location>
        <begin position="229"/>
        <end position="296"/>
    </location>
</feature>
<feature type="region of interest" description="Disordered" evidence="1">
    <location>
        <begin position="1328"/>
        <end position="1461"/>
    </location>
</feature>
<feature type="region of interest" description="Disordered" evidence="1">
    <location>
        <begin position="309"/>
        <end position="340"/>
    </location>
</feature>
<sequence>MAEQHSHNVVNNDQSTSGSPLVDAAVNPTTTDSAASGTQTRQPPITNTSEASHPVEKLIESITSARDPSEKHMSGSDAATGAAEPSAGDAANASAQHSAPVIEERDGATHNEQVNGVRDDASQGDGPADEVRSNADVSVDISVNSDTDGSKAGLAQDGKHHARSNSVKKPTTFSKVTATKSFMNKIAPAAPATAKIGEKPSAAAAPTSLANKPRLIAKTGASLANLQKSRVGAEPAAGPDASKVWNKNRPQPQAPPRQFTDEELKQQYGIHLATRLQTDGDGKEPKWADIDDDEDDWAPEAVVWMDGTKSTIAPEPTPPPTKEQKPAAAQLPKPADGVRPRLALKSERAGAEQQMRILKPGVGTAQAKASTPGAPSPSPDKDRLSLKATAPTPAKSPWAAIPKPEAVAPINPPTQQQAMPPPPMASQDARAYGNGPPPPVREIAADTFDRSWREGEGGHRELFNSTNGRYEQAPEGRRYSRPQAGFQKPALLQRGGPTAQSPAEPSAAFQSRTSSQADGSWGRRRGSSVSQGSMPPPRRMSVNQRPELAGTPETIPDVGSPKTGRGEYARPSFSQQSAWDQQLPPPPEAGTQAAQSAIPQEDAVEVQKRLMAEKREEAIKRRKEEEQAEEAAKQERLRAKLAALEGVGKSKKEREAEAAAAAAKAKETPTTEKSAEPATATSASARPESAEPAMASAKAASPLETQSLPPPPEMAQKETLADHLPSPLPTKPLPTGQSDRPVAADSQQRQTSRSHLSPRANARAPYQQAQPQYKAPSSYSSPGDRKQQPFGRSPNLADGQFTPWPSTTPSTNVWGSSGIGNGTFDSNSSFAPMPLAQQTGLPPPPGMGRPPTSTRISPQAGFSQESCSPNLQQQSLAEQQRAFGPPGMDSRPDPFAQQARLNGMSPAPGVGRPVHPPGPIGPPSRTQQQQAPPQQRGDAIAAWKNAANNLPGAYSAEAAAAEERRKREMNAPVKPSENRYKETFKQTAVDQGALGAPRRYAKTEYTIHDAQGSRTVSSHSPAPPSTQTQPQAPVTMSTPKQDTWKQPTENQVRIPDGSQNPAHGGMLPPQPPIAPLAPVIDSKEQSPPPPDTENHPVNEGDAHRPHVKLPPPPARVKLPPTSPSGPLPPLATGSSVLMPMRPATNPYGPPGARPIAMTPDWQRRFNGLLGRAVIETETPPSPPKTPPKAHGASLAVAVSSRAQWDEKIAAAATVSLPQAQKPKTQEGFVIDNSKEAVTRPLTDEIFNEERGFGSMPPVRIPRNTAYNTAPIPARNREFANSRIQKPMETQSGADMFFWKHPQGYFVTIPRTRFHNKLIIQPGMEDYVKPEKKDSRKANHLKDRPEAQDCTPSGRWNRNKPGKEISTPASPAPATPGSEPAKEKATPKPVRQQPSRQPSNAPANDGPADASKNFFAMLTDEADKKPGRGRGGRGRGRGARGSRGNDREHAAAVTATPVKTQG</sequence>
<feature type="compositionally biased region" description="Basic residues" evidence="1">
    <location>
        <begin position="1426"/>
        <end position="1439"/>
    </location>
</feature>
<keyword evidence="3" id="KW-1185">Reference proteome</keyword>
<feature type="compositionally biased region" description="Polar residues" evidence="1">
    <location>
        <begin position="745"/>
        <end position="755"/>
    </location>
</feature>
<gene>
    <name evidence="2" type="ORF">CLAFUR5_11135</name>
</gene>
<dbReference type="KEGG" id="ffu:CLAFUR5_11135"/>
<reference evidence="2" key="1">
    <citation type="submission" date="2021-12" db="EMBL/GenBank/DDBJ databases">
        <authorList>
            <person name="Zaccaron A."/>
            <person name="Stergiopoulos I."/>
        </authorList>
    </citation>
    <scope>NUCLEOTIDE SEQUENCE</scope>
    <source>
        <strain evidence="2">Race5_Kim</strain>
    </source>
</reference>
<dbReference type="EMBL" id="CP090170">
    <property type="protein sequence ID" value="UJO21143.1"/>
    <property type="molecule type" value="Genomic_DNA"/>
</dbReference>
<feature type="compositionally biased region" description="Basic and acidic residues" evidence="1">
    <location>
        <begin position="664"/>
        <end position="675"/>
    </location>
</feature>
<feature type="compositionally biased region" description="Basic and acidic residues" evidence="1">
    <location>
        <begin position="1328"/>
        <end position="1346"/>
    </location>
</feature>
<feature type="compositionally biased region" description="Basic and acidic residues" evidence="1">
    <location>
        <begin position="648"/>
        <end position="657"/>
    </location>
</feature>
<dbReference type="Proteomes" id="UP000756132">
    <property type="component" value="Chromosome 8"/>
</dbReference>
<dbReference type="RefSeq" id="XP_047765509.1">
    <property type="nucleotide sequence ID" value="XM_047910283.1"/>
</dbReference>
<feature type="compositionally biased region" description="Polar residues" evidence="1">
    <location>
        <begin position="498"/>
        <end position="518"/>
    </location>
</feature>
<evidence type="ECO:0000313" key="3">
    <source>
        <dbReference type="Proteomes" id="UP000756132"/>
    </source>
</evidence>
<feature type="compositionally biased region" description="Basic and acidic residues" evidence="1">
    <location>
        <begin position="278"/>
        <end position="289"/>
    </location>
</feature>
<dbReference type="OrthoDB" id="5416983at2759"/>
<feature type="compositionally biased region" description="Polar residues" evidence="1">
    <location>
        <begin position="1391"/>
        <end position="1401"/>
    </location>
</feature>
<feature type="compositionally biased region" description="Pro residues" evidence="1">
    <location>
        <begin position="1108"/>
        <end position="1129"/>
    </location>
</feature>
<proteinExistence type="predicted"/>
<feature type="compositionally biased region" description="Polar residues" evidence="1">
    <location>
        <begin position="7"/>
        <end position="19"/>
    </location>
</feature>
<reference evidence="2" key="2">
    <citation type="journal article" date="2022" name="Microb. Genom.">
        <title>A chromosome-scale genome assembly of the tomato pathogen Cladosporium fulvum reveals a compartmentalized genome architecture and the presence of a dispensable chromosome.</title>
        <authorList>
            <person name="Zaccaron A.Z."/>
            <person name="Chen L.H."/>
            <person name="Samaras A."/>
            <person name="Stergiopoulos I."/>
        </authorList>
    </citation>
    <scope>NUCLEOTIDE SEQUENCE</scope>
    <source>
        <strain evidence="2">Race5_Kim</strain>
    </source>
</reference>
<organism evidence="2 3">
    <name type="scientific">Passalora fulva</name>
    <name type="common">Tomato leaf mold</name>
    <name type="synonym">Cladosporium fulvum</name>
    <dbReference type="NCBI Taxonomy" id="5499"/>
    <lineage>
        <taxon>Eukaryota</taxon>
        <taxon>Fungi</taxon>
        <taxon>Dikarya</taxon>
        <taxon>Ascomycota</taxon>
        <taxon>Pezizomycotina</taxon>
        <taxon>Dothideomycetes</taxon>
        <taxon>Dothideomycetidae</taxon>
        <taxon>Mycosphaerellales</taxon>
        <taxon>Mycosphaerellaceae</taxon>
        <taxon>Fulvia</taxon>
    </lineage>
</organism>
<feature type="compositionally biased region" description="Polar residues" evidence="1">
    <location>
        <begin position="852"/>
        <end position="878"/>
    </location>
</feature>
<feature type="region of interest" description="Disordered" evidence="1">
    <location>
        <begin position="643"/>
        <end position="1139"/>
    </location>
</feature>
<accession>A0A9Q8UST8</accession>
<dbReference type="GeneID" id="71991013"/>
<evidence type="ECO:0000256" key="1">
    <source>
        <dbReference type="SAM" id="MobiDB-lite"/>
    </source>
</evidence>
<feature type="compositionally biased region" description="Polar residues" evidence="1">
    <location>
        <begin position="27"/>
        <end position="51"/>
    </location>
</feature>
<feature type="region of interest" description="Disordered" evidence="1">
    <location>
        <begin position="1"/>
        <end position="173"/>
    </location>
</feature>